<dbReference type="AlphaFoldDB" id="A0A9W7EQS9"/>
<dbReference type="NCBIfam" id="TIGR02167">
    <property type="entry name" value="Liste_lipo_26"/>
    <property type="match status" value="3"/>
</dbReference>
<dbReference type="Pfam" id="PF03382">
    <property type="entry name" value="DUF285"/>
    <property type="match status" value="1"/>
</dbReference>
<reference evidence="2" key="1">
    <citation type="journal article" date="2023" name="Commun. Biol.">
        <title>Genome analysis of Parmales, the sister group of diatoms, reveals the evolutionary specialization of diatoms from phago-mixotrophs to photoautotrophs.</title>
        <authorList>
            <person name="Ban H."/>
            <person name="Sato S."/>
            <person name="Yoshikawa S."/>
            <person name="Yamada K."/>
            <person name="Nakamura Y."/>
            <person name="Ichinomiya M."/>
            <person name="Sato N."/>
            <person name="Blanc-Mathieu R."/>
            <person name="Endo H."/>
            <person name="Kuwata A."/>
            <person name="Ogata H."/>
        </authorList>
    </citation>
    <scope>NUCLEOTIDE SEQUENCE [LARGE SCALE GENOMIC DNA]</scope>
</reference>
<accession>A0A9W7EQS9</accession>
<dbReference type="Proteomes" id="UP001162640">
    <property type="component" value="Unassembled WGS sequence"/>
</dbReference>
<name>A0A9W7EQS9_9STRA</name>
<proteinExistence type="predicted"/>
<dbReference type="EMBL" id="BLQM01000431">
    <property type="protein sequence ID" value="GMH89479.1"/>
    <property type="molecule type" value="Genomic_DNA"/>
</dbReference>
<comment type="caution">
    <text evidence="1">The sequence shown here is derived from an EMBL/GenBank/DDBJ whole genome shotgun (WGS) entry which is preliminary data.</text>
</comment>
<protein>
    <recommendedName>
        <fullName evidence="3">BspA family leucine-rich repeat surface protein</fullName>
    </recommendedName>
</protein>
<gene>
    <name evidence="1" type="ORF">TL16_g11467</name>
</gene>
<evidence type="ECO:0008006" key="3">
    <source>
        <dbReference type="Google" id="ProtNLM"/>
    </source>
</evidence>
<sequence>MNDRLVPFSKKDKKTELINLLVLDTSLEPMRARIPALNADVISYIVSYLDYHYSVKYRHPSSDSDSEDDDEECCSKCNNKLHFIDFSTLHNAAQISKGFWHHAKRLRQLVIEQDGRNKLLKTKVIDWCEDRVAAKEKYGHICNFDVSGVTSMVTLFEDQVDFNEDLSRWNVSNVTTMASMFNGAESFNGDLSRWDVSRVRNMRGMFYNAKSFNQDLPWNVSNVLFMGGMFSHADSFNQYLAWNVQKCTEMESMFHATKAFKGDGLSSWDTGNVTDMEVRRSEELSDEPGNALISVRYSMERHSASLDIESQ</sequence>
<evidence type="ECO:0000313" key="1">
    <source>
        <dbReference type="EMBL" id="GMH89479.1"/>
    </source>
</evidence>
<evidence type="ECO:0000313" key="2">
    <source>
        <dbReference type="Proteomes" id="UP001162640"/>
    </source>
</evidence>
<dbReference type="InterPro" id="IPR005046">
    <property type="entry name" value="DUF285"/>
</dbReference>
<organism evidence="1 2">
    <name type="scientific">Triparma laevis f. inornata</name>
    <dbReference type="NCBI Taxonomy" id="1714386"/>
    <lineage>
        <taxon>Eukaryota</taxon>
        <taxon>Sar</taxon>
        <taxon>Stramenopiles</taxon>
        <taxon>Ochrophyta</taxon>
        <taxon>Bolidophyceae</taxon>
        <taxon>Parmales</taxon>
        <taxon>Triparmaceae</taxon>
        <taxon>Triparma</taxon>
    </lineage>
</organism>
<dbReference type="InterPro" id="IPR011889">
    <property type="entry name" value="Liste_lipo_26"/>
</dbReference>